<dbReference type="GO" id="GO:0022857">
    <property type="term" value="F:transmembrane transporter activity"/>
    <property type="evidence" value="ECO:0007669"/>
    <property type="project" value="InterPro"/>
</dbReference>
<dbReference type="InterPro" id="IPR020846">
    <property type="entry name" value="MFS_dom"/>
</dbReference>
<accession>A0A538TTI2</accession>
<feature type="transmembrane region" description="Helical" evidence="4">
    <location>
        <begin position="179"/>
        <end position="202"/>
    </location>
</feature>
<dbReference type="PROSITE" id="PS50850">
    <property type="entry name" value="MFS"/>
    <property type="match status" value="1"/>
</dbReference>
<dbReference type="Pfam" id="PF07690">
    <property type="entry name" value="MFS_1"/>
    <property type="match status" value="1"/>
</dbReference>
<feature type="transmembrane region" description="Helical" evidence="4">
    <location>
        <begin position="268"/>
        <end position="287"/>
    </location>
</feature>
<feature type="transmembrane region" description="Helical" evidence="4">
    <location>
        <begin position="48"/>
        <end position="68"/>
    </location>
</feature>
<evidence type="ECO:0000256" key="4">
    <source>
        <dbReference type="SAM" id="Phobius"/>
    </source>
</evidence>
<feature type="transmembrane region" description="Helical" evidence="4">
    <location>
        <begin position="320"/>
        <end position="343"/>
    </location>
</feature>
<keyword evidence="3 4" id="KW-0472">Membrane</keyword>
<dbReference type="InterPro" id="IPR036259">
    <property type="entry name" value="MFS_trans_sf"/>
</dbReference>
<dbReference type="PANTHER" id="PTHR23526">
    <property type="entry name" value="INTEGRAL MEMBRANE TRANSPORT PROTEIN-RELATED"/>
    <property type="match status" value="1"/>
</dbReference>
<comment type="caution">
    <text evidence="6">The sequence shown here is derived from an EMBL/GenBank/DDBJ whole genome shotgun (WGS) entry which is preliminary data.</text>
</comment>
<proteinExistence type="predicted"/>
<evidence type="ECO:0000256" key="2">
    <source>
        <dbReference type="ARBA" id="ARBA00022989"/>
    </source>
</evidence>
<organism evidence="6 7">
    <name type="scientific">Eiseniibacteriota bacterium</name>
    <dbReference type="NCBI Taxonomy" id="2212470"/>
    <lineage>
        <taxon>Bacteria</taxon>
        <taxon>Candidatus Eiseniibacteriota</taxon>
    </lineage>
</organism>
<keyword evidence="1 4" id="KW-0812">Transmembrane</keyword>
<dbReference type="PANTHER" id="PTHR23526:SF1">
    <property type="entry name" value="MAJOR FACILITATOR SUPERFAMILY MFS_1"/>
    <property type="match status" value="1"/>
</dbReference>
<name>A0A538TTI2_UNCEI</name>
<keyword evidence="2 4" id="KW-1133">Transmembrane helix</keyword>
<dbReference type="AlphaFoldDB" id="A0A538TTI2"/>
<feature type="transmembrane region" description="Helical" evidence="4">
    <location>
        <begin position="384"/>
        <end position="403"/>
    </location>
</feature>
<dbReference type="InterPro" id="IPR011701">
    <property type="entry name" value="MFS"/>
</dbReference>
<evidence type="ECO:0000256" key="3">
    <source>
        <dbReference type="ARBA" id="ARBA00023136"/>
    </source>
</evidence>
<protein>
    <submittedName>
        <fullName evidence="6">MFS transporter</fullName>
    </submittedName>
</protein>
<evidence type="ECO:0000313" key="6">
    <source>
        <dbReference type="EMBL" id="TMQ66904.1"/>
    </source>
</evidence>
<feature type="transmembrane region" description="Helical" evidence="4">
    <location>
        <begin position="233"/>
        <end position="256"/>
    </location>
</feature>
<feature type="transmembrane region" description="Helical" evidence="4">
    <location>
        <begin position="294"/>
        <end position="314"/>
    </location>
</feature>
<feature type="transmembrane region" description="Helical" evidence="4">
    <location>
        <begin position="111"/>
        <end position="137"/>
    </location>
</feature>
<gene>
    <name evidence="6" type="ORF">E6K79_01235</name>
</gene>
<reference evidence="6 7" key="1">
    <citation type="journal article" date="2019" name="Nat. Microbiol.">
        <title>Mediterranean grassland soil C-N compound turnover is dependent on rainfall and depth, and is mediated by genomically divergent microorganisms.</title>
        <authorList>
            <person name="Diamond S."/>
            <person name="Andeer P.F."/>
            <person name="Li Z."/>
            <person name="Crits-Christoph A."/>
            <person name="Burstein D."/>
            <person name="Anantharaman K."/>
            <person name="Lane K.R."/>
            <person name="Thomas B.C."/>
            <person name="Pan C."/>
            <person name="Northen T.R."/>
            <person name="Banfield J.F."/>
        </authorList>
    </citation>
    <scope>NUCLEOTIDE SEQUENCE [LARGE SCALE GENOMIC DNA]</scope>
    <source>
        <strain evidence="6">WS_9</strain>
    </source>
</reference>
<evidence type="ECO:0000313" key="7">
    <source>
        <dbReference type="Proteomes" id="UP000317691"/>
    </source>
</evidence>
<feature type="domain" description="Major facilitator superfamily (MFS) profile" evidence="5">
    <location>
        <begin position="231"/>
        <end position="420"/>
    </location>
</feature>
<feature type="transmembrane region" description="Helical" evidence="4">
    <location>
        <begin position="149"/>
        <end position="167"/>
    </location>
</feature>
<evidence type="ECO:0000259" key="5">
    <source>
        <dbReference type="PROSITE" id="PS50850"/>
    </source>
</evidence>
<feature type="transmembrane region" description="Helical" evidence="4">
    <location>
        <begin position="355"/>
        <end position="378"/>
    </location>
</feature>
<dbReference type="EMBL" id="VBOZ01000007">
    <property type="protein sequence ID" value="TMQ66904.1"/>
    <property type="molecule type" value="Genomic_DNA"/>
</dbReference>
<feature type="transmembrane region" description="Helical" evidence="4">
    <location>
        <begin position="80"/>
        <end position="99"/>
    </location>
</feature>
<feature type="transmembrane region" description="Helical" evidence="4">
    <location>
        <begin position="21"/>
        <end position="42"/>
    </location>
</feature>
<dbReference type="SUPFAM" id="SSF103473">
    <property type="entry name" value="MFS general substrate transporter"/>
    <property type="match status" value="1"/>
</dbReference>
<dbReference type="Proteomes" id="UP000317691">
    <property type="component" value="Unassembled WGS sequence"/>
</dbReference>
<dbReference type="InterPro" id="IPR052528">
    <property type="entry name" value="Sugar_transport-like"/>
</dbReference>
<dbReference type="Gene3D" id="1.20.1250.20">
    <property type="entry name" value="MFS general substrate transporter like domains"/>
    <property type="match status" value="2"/>
</dbReference>
<evidence type="ECO:0000256" key="1">
    <source>
        <dbReference type="ARBA" id="ARBA00022692"/>
    </source>
</evidence>
<sequence length="420" mass="45199">MTLPLDRHWKNVSSLLGVEGFYGVALSLISMVAVLPVFLSRLGATNTVIGALPVIWLLATNFPGAFAAHFTGGLAHRKRAVIILHLLAGIPWLFLAAWFGILGRPSGAVDILALLIGWGASWIVMGFTIPVWINFIAKVTRPELRARTFGTIFFFQTLMGAIGGWVGSRLLGSSLPFPLNYALGFLVAGICMSIGSFFFLPVREDAGGTTKPSPAFATVLRYTREILADRTGLRVYLTVLLLSVGRFMLITYYPVFAESRFSLQPRDSAIYTSICMAGQMIGSVLVGTIGDRFGYSRVAVVAMAALTLGLSLAIWGSHPAFYYCTAFVLGIFIVSDVLALFNLSMAFSPHEDNTAYIGIIPAIVTPFTALVAGSSGAFIDRFGFIPIAWVGLAGAVVSLYLVIFRLPEPAYSLAGRRGTS</sequence>